<accession>A0A6P1NY28</accession>
<evidence type="ECO:0000313" key="2">
    <source>
        <dbReference type="Proteomes" id="UP000464214"/>
    </source>
</evidence>
<sequence length="114" mass="13897">MKKKSKEINEQIEFGLDSIDPEAKVEIKLKDFMLIYKTMEEFNRFFHQRMHYSTIKDIETYMGNRDAGAYSVIHNLYYNVLEKYIPIEISENYGEENDPFQNPRFPYYYNIKRK</sequence>
<organism evidence="1 2">
    <name type="scientific">Nibribacter ruber</name>
    <dbReference type="NCBI Taxonomy" id="2698458"/>
    <lineage>
        <taxon>Bacteria</taxon>
        <taxon>Pseudomonadati</taxon>
        <taxon>Bacteroidota</taxon>
        <taxon>Cytophagia</taxon>
        <taxon>Cytophagales</taxon>
        <taxon>Hymenobacteraceae</taxon>
        <taxon>Nibribacter</taxon>
    </lineage>
</organism>
<name>A0A6P1NY28_9BACT</name>
<gene>
    <name evidence="1" type="ORF">GU926_05050</name>
</gene>
<dbReference type="Proteomes" id="UP000464214">
    <property type="component" value="Chromosome"/>
</dbReference>
<reference evidence="1 2" key="1">
    <citation type="submission" date="2020-01" db="EMBL/GenBank/DDBJ databases">
        <authorList>
            <person name="Kim M."/>
        </authorList>
    </citation>
    <scope>NUCLEOTIDE SEQUENCE [LARGE SCALE GENOMIC DNA]</scope>
    <source>
        <strain evidence="1 2">BT10</strain>
    </source>
</reference>
<dbReference type="AlphaFoldDB" id="A0A6P1NY28"/>
<keyword evidence="2" id="KW-1185">Reference proteome</keyword>
<dbReference type="RefSeq" id="WP_160689627.1">
    <property type="nucleotide sequence ID" value="NZ_CP047897.1"/>
</dbReference>
<protein>
    <submittedName>
        <fullName evidence="1">Uncharacterized protein</fullName>
    </submittedName>
</protein>
<dbReference type="KEGG" id="nib:GU926_05050"/>
<proteinExistence type="predicted"/>
<dbReference type="EMBL" id="CP047897">
    <property type="protein sequence ID" value="QHL86838.1"/>
    <property type="molecule type" value="Genomic_DNA"/>
</dbReference>
<evidence type="ECO:0000313" key="1">
    <source>
        <dbReference type="EMBL" id="QHL86838.1"/>
    </source>
</evidence>